<protein>
    <submittedName>
        <fullName evidence="4">Thioesterase</fullName>
    </submittedName>
</protein>
<reference evidence="4 5" key="1">
    <citation type="submission" date="2018-01" db="EMBL/GenBank/DDBJ databases">
        <title>Draft genome sequence of Jiangella sp. GTF31.</title>
        <authorList>
            <person name="Sahin N."/>
            <person name="Ay H."/>
            <person name="Saygin H."/>
        </authorList>
    </citation>
    <scope>NUCLEOTIDE SEQUENCE [LARGE SCALE GENOMIC DNA]</scope>
    <source>
        <strain evidence="4 5">GTF31</strain>
    </source>
</reference>
<dbReference type="RefSeq" id="WP_111258268.1">
    <property type="nucleotide sequence ID" value="NZ_POTW01000121.1"/>
</dbReference>
<dbReference type="SUPFAM" id="SSF54637">
    <property type="entry name" value="Thioesterase/thiol ester dehydrase-isomerase"/>
    <property type="match status" value="1"/>
</dbReference>
<dbReference type="Pfam" id="PF22636">
    <property type="entry name" value="FlK"/>
    <property type="match status" value="1"/>
</dbReference>
<sequence>MTALEPGLAASESHTVTETDTALALGSGDVPVLATPRLVAWLEAATVAAVDDALAGGDTTVGTRVEVDHVGASPLGAVVGVRAELAEVDGRTLRFAVAASDGDGNPVGRGTITRVVVGRERFLARWGQRA</sequence>
<organism evidence="4 5">
    <name type="scientific">Jiangella anatolica</name>
    <dbReference type="NCBI Taxonomy" id="2670374"/>
    <lineage>
        <taxon>Bacteria</taxon>
        <taxon>Bacillati</taxon>
        <taxon>Actinomycetota</taxon>
        <taxon>Actinomycetes</taxon>
        <taxon>Jiangellales</taxon>
        <taxon>Jiangellaceae</taxon>
        <taxon>Jiangella</taxon>
    </lineage>
</organism>
<evidence type="ECO:0000313" key="5">
    <source>
        <dbReference type="Proteomes" id="UP000248764"/>
    </source>
</evidence>
<evidence type="ECO:0000256" key="1">
    <source>
        <dbReference type="PIRSR" id="PIRSR014972-1"/>
    </source>
</evidence>
<feature type="domain" description="Fluoroacetyl-CoA-specific thioesterase-like" evidence="3">
    <location>
        <begin position="16"/>
        <end position="119"/>
    </location>
</feature>
<dbReference type="InterPro" id="IPR025540">
    <property type="entry name" value="FlK"/>
</dbReference>
<dbReference type="PANTHER" id="PTHR36934">
    <property type="entry name" value="BLR0278 PROTEIN"/>
    <property type="match status" value="1"/>
</dbReference>
<dbReference type="InterPro" id="IPR029069">
    <property type="entry name" value="HotDog_dom_sf"/>
</dbReference>
<evidence type="ECO:0000256" key="2">
    <source>
        <dbReference type="PIRSR" id="PIRSR014972-2"/>
    </source>
</evidence>
<dbReference type="PANTHER" id="PTHR36934:SF1">
    <property type="entry name" value="THIOESTERASE DOMAIN-CONTAINING PROTEIN"/>
    <property type="match status" value="1"/>
</dbReference>
<dbReference type="InterPro" id="IPR054485">
    <property type="entry name" value="FlK-like_dom"/>
</dbReference>
<feature type="binding site" evidence="2">
    <location>
        <position position="62"/>
    </location>
    <ligand>
        <name>substrate</name>
    </ligand>
</feature>
<name>A0A2W2C1U1_9ACTN</name>
<dbReference type="Proteomes" id="UP000248764">
    <property type="component" value="Unassembled WGS sequence"/>
</dbReference>
<dbReference type="AlphaFoldDB" id="A0A2W2C1U1"/>
<dbReference type="Gene3D" id="3.10.129.10">
    <property type="entry name" value="Hotdog Thioesterase"/>
    <property type="match status" value="1"/>
</dbReference>
<keyword evidence="5" id="KW-1185">Reference proteome</keyword>
<proteinExistence type="predicted"/>
<feature type="active site" evidence="1">
    <location>
        <position position="35"/>
    </location>
</feature>
<dbReference type="EMBL" id="POTW01000121">
    <property type="protein sequence ID" value="PZF79706.1"/>
    <property type="molecule type" value="Genomic_DNA"/>
</dbReference>
<gene>
    <name evidence="4" type="ORF">C1I92_29795</name>
</gene>
<feature type="binding site" evidence="2">
    <location>
        <position position="62"/>
    </location>
    <ligand>
        <name>CoA</name>
        <dbReference type="ChEBI" id="CHEBI:57287"/>
    </ligand>
</feature>
<evidence type="ECO:0000259" key="3">
    <source>
        <dbReference type="Pfam" id="PF22636"/>
    </source>
</evidence>
<feature type="active site" evidence="1">
    <location>
        <position position="43"/>
    </location>
</feature>
<feature type="binding site" evidence="2">
    <location>
        <position position="114"/>
    </location>
    <ligand>
        <name>substrate</name>
    </ligand>
</feature>
<comment type="caution">
    <text evidence="4">The sequence shown here is derived from an EMBL/GenBank/DDBJ whole genome shotgun (WGS) entry which is preliminary data.</text>
</comment>
<accession>A0A2W2C1U1</accession>
<dbReference type="PIRSF" id="PIRSF014972">
    <property type="entry name" value="FlK"/>
    <property type="match status" value="1"/>
</dbReference>
<evidence type="ECO:0000313" key="4">
    <source>
        <dbReference type="EMBL" id="PZF79706.1"/>
    </source>
</evidence>
<feature type="active site" evidence="1">
    <location>
        <position position="69"/>
    </location>
</feature>